<keyword evidence="2" id="KW-0813">Transport</keyword>
<keyword evidence="3" id="KW-0547">Nucleotide-binding</keyword>
<comment type="caution">
    <text evidence="6">The sequence shown here is derived from an EMBL/GenBank/DDBJ whole genome shotgun (WGS) entry which is preliminary data.</text>
</comment>
<dbReference type="Gene3D" id="3.40.50.300">
    <property type="entry name" value="P-loop containing nucleotide triphosphate hydrolases"/>
    <property type="match status" value="1"/>
</dbReference>
<dbReference type="CDD" id="cd03257">
    <property type="entry name" value="ABC_NikE_OppD_transporters"/>
    <property type="match status" value="1"/>
</dbReference>
<evidence type="ECO:0000256" key="3">
    <source>
        <dbReference type="ARBA" id="ARBA00022741"/>
    </source>
</evidence>
<dbReference type="PROSITE" id="PS50893">
    <property type="entry name" value="ABC_TRANSPORTER_2"/>
    <property type="match status" value="1"/>
</dbReference>
<dbReference type="SMART" id="SM00382">
    <property type="entry name" value="AAA"/>
    <property type="match status" value="1"/>
</dbReference>
<dbReference type="PROSITE" id="PS00211">
    <property type="entry name" value="ABC_TRANSPORTER_1"/>
    <property type="match status" value="1"/>
</dbReference>
<dbReference type="InterPro" id="IPR003593">
    <property type="entry name" value="AAA+_ATPase"/>
</dbReference>
<dbReference type="SUPFAM" id="SSF52540">
    <property type="entry name" value="P-loop containing nucleoside triphosphate hydrolases"/>
    <property type="match status" value="1"/>
</dbReference>
<gene>
    <name evidence="6" type="ORF">ACH49W_29275</name>
</gene>
<dbReference type="NCBIfam" id="TIGR01727">
    <property type="entry name" value="oligo_HPY"/>
    <property type="match status" value="1"/>
</dbReference>
<keyword evidence="4 6" id="KW-0067">ATP-binding</keyword>
<evidence type="ECO:0000313" key="7">
    <source>
        <dbReference type="Proteomes" id="UP001611415"/>
    </source>
</evidence>
<dbReference type="PANTHER" id="PTHR43776:SF7">
    <property type="entry name" value="D,D-DIPEPTIDE TRANSPORT ATP-BINDING PROTEIN DDPF-RELATED"/>
    <property type="match status" value="1"/>
</dbReference>
<protein>
    <submittedName>
        <fullName evidence="6">Oligopeptide/dipeptide ABC transporter ATP-binding protein</fullName>
    </submittedName>
</protein>
<dbReference type="EMBL" id="JBIRYO010000025">
    <property type="protein sequence ID" value="MFI2477486.1"/>
    <property type="molecule type" value="Genomic_DNA"/>
</dbReference>
<name>A0ABW7X8M9_9NOCA</name>
<dbReference type="InterPro" id="IPR027417">
    <property type="entry name" value="P-loop_NTPase"/>
</dbReference>
<accession>A0ABW7X8M9</accession>
<evidence type="ECO:0000256" key="2">
    <source>
        <dbReference type="ARBA" id="ARBA00022448"/>
    </source>
</evidence>
<organism evidence="6 7">
    <name type="scientific">Nocardia xishanensis</name>
    <dbReference type="NCBI Taxonomy" id="238964"/>
    <lineage>
        <taxon>Bacteria</taxon>
        <taxon>Bacillati</taxon>
        <taxon>Actinomycetota</taxon>
        <taxon>Actinomycetes</taxon>
        <taxon>Mycobacteriales</taxon>
        <taxon>Nocardiaceae</taxon>
        <taxon>Nocardia</taxon>
    </lineage>
</organism>
<sequence length="329" mass="35673">MTEILMNVRDLVVDYGGGADRLRAVDTVSFSLYRGETFAVIGESGSGKTSLAHALAGIVEPAAGSIDRVPGADDRAAGTSHVIFQDPRSALDPRLAVWQCVAEPMAPRRLRIPRSTRPAAVGLLRRVGLGDELADRKPAQLSGGQRQRVTIARAVASRAELILCDEPVASLDVSLQSEVLALLAELRDEHGLTYVFISHDLGSVARIADRVGVMYMGRLVELGPTASVLESPRHPYTQALLAAVPKPTRVRRERRGLLLRGEIPDRRNPPSGCRFRTRCHLATDRCATTAPVLTDDTESHSAACHFRQEAIEAWQSALGPAADRKEESR</sequence>
<proteinExistence type="inferred from homology"/>
<reference evidence="6 7" key="1">
    <citation type="submission" date="2024-10" db="EMBL/GenBank/DDBJ databases">
        <title>The Natural Products Discovery Center: Release of the First 8490 Sequenced Strains for Exploring Actinobacteria Biosynthetic Diversity.</title>
        <authorList>
            <person name="Kalkreuter E."/>
            <person name="Kautsar S.A."/>
            <person name="Yang D."/>
            <person name="Bader C.D."/>
            <person name="Teijaro C.N."/>
            <person name="Fluegel L."/>
            <person name="Davis C.M."/>
            <person name="Simpson J.R."/>
            <person name="Lauterbach L."/>
            <person name="Steele A.D."/>
            <person name="Gui C."/>
            <person name="Meng S."/>
            <person name="Li G."/>
            <person name="Viehrig K."/>
            <person name="Ye F."/>
            <person name="Su P."/>
            <person name="Kiefer A.F."/>
            <person name="Nichols A."/>
            <person name="Cepeda A.J."/>
            <person name="Yan W."/>
            <person name="Fan B."/>
            <person name="Jiang Y."/>
            <person name="Adhikari A."/>
            <person name="Zheng C.-J."/>
            <person name="Schuster L."/>
            <person name="Cowan T.M."/>
            <person name="Smanski M.J."/>
            <person name="Chevrette M.G."/>
            <person name="De Carvalho L.P.S."/>
            <person name="Shen B."/>
        </authorList>
    </citation>
    <scope>NUCLEOTIDE SEQUENCE [LARGE SCALE GENOMIC DNA]</scope>
    <source>
        <strain evidence="6 7">NPDC019275</strain>
    </source>
</reference>
<dbReference type="GO" id="GO:0005524">
    <property type="term" value="F:ATP binding"/>
    <property type="evidence" value="ECO:0007669"/>
    <property type="project" value="UniProtKB-KW"/>
</dbReference>
<evidence type="ECO:0000256" key="1">
    <source>
        <dbReference type="ARBA" id="ARBA00005417"/>
    </source>
</evidence>
<dbReference type="RefSeq" id="WP_364818807.1">
    <property type="nucleotide sequence ID" value="NZ_JBFAYM010000001.1"/>
</dbReference>
<dbReference type="PANTHER" id="PTHR43776">
    <property type="entry name" value="TRANSPORT ATP-BINDING PROTEIN"/>
    <property type="match status" value="1"/>
</dbReference>
<dbReference type="Pfam" id="PF08352">
    <property type="entry name" value="oligo_HPY"/>
    <property type="match status" value="1"/>
</dbReference>
<dbReference type="InterPro" id="IPR017871">
    <property type="entry name" value="ABC_transporter-like_CS"/>
</dbReference>
<evidence type="ECO:0000259" key="5">
    <source>
        <dbReference type="PROSITE" id="PS50893"/>
    </source>
</evidence>
<evidence type="ECO:0000313" key="6">
    <source>
        <dbReference type="EMBL" id="MFI2477486.1"/>
    </source>
</evidence>
<comment type="similarity">
    <text evidence="1">Belongs to the ABC transporter superfamily.</text>
</comment>
<dbReference type="InterPro" id="IPR013563">
    <property type="entry name" value="Oligopep_ABC_C"/>
</dbReference>
<feature type="domain" description="ABC transporter" evidence="5">
    <location>
        <begin position="6"/>
        <end position="241"/>
    </location>
</feature>
<dbReference type="InterPro" id="IPR050319">
    <property type="entry name" value="ABC_transp_ATP-bind"/>
</dbReference>
<evidence type="ECO:0000256" key="4">
    <source>
        <dbReference type="ARBA" id="ARBA00022840"/>
    </source>
</evidence>
<dbReference type="Pfam" id="PF00005">
    <property type="entry name" value="ABC_tran"/>
    <property type="match status" value="1"/>
</dbReference>
<dbReference type="Proteomes" id="UP001611415">
    <property type="component" value="Unassembled WGS sequence"/>
</dbReference>
<keyword evidence="7" id="KW-1185">Reference proteome</keyword>
<dbReference type="InterPro" id="IPR003439">
    <property type="entry name" value="ABC_transporter-like_ATP-bd"/>
</dbReference>